<protein>
    <recommendedName>
        <fullName evidence="4">DUF4362 domain-containing protein</fullName>
    </recommendedName>
</protein>
<dbReference type="PROSITE" id="PS51257">
    <property type="entry name" value="PROKAR_LIPOPROTEIN"/>
    <property type="match status" value="1"/>
</dbReference>
<proteinExistence type="predicted"/>
<dbReference type="OrthoDB" id="2567404at2"/>
<feature type="chain" id="PRO_5044096845" description="DUF4362 domain-containing protein" evidence="1">
    <location>
        <begin position="17"/>
        <end position="230"/>
    </location>
</feature>
<dbReference type="RefSeq" id="WP_147803567.1">
    <property type="nucleotide sequence ID" value="NZ_CP144914.1"/>
</dbReference>
<name>A0A5C7FF25_9BACI</name>
<evidence type="ECO:0000256" key="1">
    <source>
        <dbReference type="SAM" id="SignalP"/>
    </source>
</evidence>
<sequence length="230" mass="26122">MRFGLILLLILLTACAEVRDTVNNCPDGKISWVDMLKVNDVEYVRLSEEQESFNEAEQGEEVGEITYQMADRACSDHQLRNGDAAYVQEGEKVYAVEGYETTFRVMAEGDIFQVSDKEEGGTLADFYDIEGRVDAVSLISREDASFISSFEEEDKNAFLEEFFEQEYVGFPTIYEEVELEDPILLRFELEDGTSFRVSYWLEANAVTPGAFGTEEMKEIAERYAAGSEEE</sequence>
<evidence type="ECO:0000313" key="3">
    <source>
        <dbReference type="Proteomes" id="UP000321816"/>
    </source>
</evidence>
<dbReference type="Proteomes" id="UP000321816">
    <property type="component" value="Chromosome"/>
</dbReference>
<evidence type="ECO:0008006" key="4">
    <source>
        <dbReference type="Google" id="ProtNLM"/>
    </source>
</evidence>
<dbReference type="KEGG" id="ahal:FTX54_011915"/>
<accession>A0A5C7FF25</accession>
<dbReference type="AlphaFoldDB" id="A0A5C7FF25"/>
<keyword evidence="1" id="KW-0732">Signal</keyword>
<dbReference type="EMBL" id="CP144914">
    <property type="protein sequence ID" value="WWD79123.1"/>
    <property type="molecule type" value="Genomic_DNA"/>
</dbReference>
<feature type="signal peptide" evidence="1">
    <location>
        <begin position="1"/>
        <end position="16"/>
    </location>
</feature>
<evidence type="ECO:0000313" key="2">
    <source>
        <dbReference type="EMBL" id="WWD79123.1"/>
    </source>
</evidence>
<gene>
    <name evidence="2" type="ORF">FTX54_011915</name>
</gene>
<reference evidence="2 3" key="1">
    <citation type="submission" date="2024-01" db="EMBL/GenBank/DDBJ databases">
        <title>Complete Genome Sequence of Alkalicoccus halolimnae BZ-SZ-XJ29T, a Moderately Halophilic Bacterium Isolated from a Salt Lake.</title>
        <authorList>
            <person name="Zhao B."/>
        </authorList>
    </citation>
    <scope>NUCLEOTIDE SEQUENCE [LARGE SCALE GENOMIC DNA]</scope>
    <source>
        <strain evidence="2 3">BZ-SZ-XJ29</strain>
    </source>
</reference>
<organism evidence="2 3">
    <name type="scientific">Alkalicoccus halolimnae</name>
    <dbReference type="NCBI Taxonomy" id="1667239"/>
    <lineage>
        <taxon>Bacteria</taxon>
        <taxon>Bacillati</taxon>
        <taxon>Bacillota</taxon>
        <taxon>Bacilli</taxon>
        <taxon>Bacillales</taxon>
        <taxon>Bacillaceae</taxon>
        <taxon>Alkalicoccus</taxon>
    </lineage>
</organism>
<keyword evidence="3" id="KW-1185">Reference proteome</keyword>